<organism evidence="8 9">
    <name type="scientific">[Clostridium] methylpentosum DSM 5476</name>
    <dbReference type="NCBI Taxonomy" id="537013"/>
    <lineage>
        <taxon>Bacteria</taxon>
        <taxon>Bacillati</taxon>
        <taxon>Bacillota</taxon>
        <taxon>Clostridia</taxon>
        <taxon>Eubacteriales</taxon>
        <taxon>Oscillospiraceae</taxon>
        <taxon>Oscillospiraceae incertae sedis</taxon>
    </lineage>
</organism>
<keyword evidence="5 6" id="KW-0804">Transcription</keyword>
<dbReference type="PANTHER" id="PTHR11078">
    <property type="entry name" value="N UTILIZATION SUBSTANCE PROTEIN B-RELATED"/>
    <property type="match status" value="1"/>
</dbReference>
<comment type="caution">
    <text evidence="8">The sequence shown here is derived from an EMBL/GenBank/DDBJ whole genome shotgun (WGS) entry which is preliminary data.</text>
</comment>
<dbReference type="GO" id="GO:0003723">
    <property type="term" value="F:RNA binding"/>
    <property type="evidence" value="ECO:0007669"/>
    <property type="project" value="UniProtKB-UniRule"/>
</dbReference>
<dbReference type="STRING" id="537013.CLOSTMETH_02777"/>
<evidence type="ECO:0000313" key="9">
    <source>
        <dbReference type="Proteomes" id="UP000003340"/>
    </source>
</evidence>
<comment type="similarity">
    <text evidence="1 6">Belongs to the NusB family.</text>
</comment>
<accession>C0EFY5</accession>
<dbReference type="GO" id="GO:0005829">
    <property type="term" value="C:cytosol"/>
    <property type="evidence" value="ECO:0007669"/>
    <property type="project" value="TreeGrafter"/>
</dbReference>
<dbReference type="GO" id="GO:0031564">
    <property type="term" value="P:transcription antitermination"/>
    <property type="evidence" value="ECO:0007669"/>
    <property type="project" value="UniProtKB-KW"/>
</dbReference>
<protein>
    <recommendedName>
        <fullName evidence="6">Transcription antitermination protein NusB</fullName>
    </recommendedName>
    <alternativeName>
        <fullName evidence="6">Antitermination factor NusB</fullName>
    </alternativeName>
</protein>
<dbReference type="SUPFAM" id="SSF48013">
    <property type="entry name" value="NusB-like"/>
    <property type="match status" value="1"/>
</dbReference>
<sequence length="132" mass="14925">MKRHQMRENAFILVFEKIFNDDDVSEVIAAAEECGEFEVNSDVIALFTGVQQHISELDRLISEHLTKWNITRLSKVILAILRLAVYEIVYVERVEAPIAINEAVELAKEYATQEDAAFVNGVLGSFVRAAEK</sequence>
<keyword evidence="3 6" id="KW-0694">RNA-binding</keyword>
<dbReference type="Gene3D" id="1.10.940.10">
    <property type="entry name" value="NusB-like"/>
    <property type="match status" value="1"/>
</dbReference>
<keyword evidence="4 6" id="KW-0805">Transcription regulation</keyword>
<dbReference type="HOGENOM" id="CLU_087843_3_0_9"/>
<dbReference type="EMBL" id="ACEC01000094">
    <property type="protein sequence ID" value="EEG29596.1"/>
    <property type="molecule type" value="Genomic_DNA"/>
</dbReference>
<evidence type="ECO:0000256" key="4">
    <source>
        <dbReference type="ARBA" id="ARBA00023015"/>
    </source>
</evidence>
<keyword evidence="2 6" id="KW-0889">Transcription antitermination</keyword>
<dbReference type="Proteomes" id="UP000003340">
    <property type="component" value="Unassembled WGS sequence"/>
</dbReference>
<evidence type="ECO:0000256" key="1">
    <source>
        <dbReference type="ARBA" id="ARBA00005952"/>
    </source>
</evidence>
<dbReference type="NCBIfam" id="TIGR01951">
    <property type="entry name" value="nusB"/>
    <property type="match status" value="1"/>
</dbReference>
<dbReference type="eggNOG" id="COG0781">
    <property type="taxonomic scope" value="Bacteria"/>
</dbReference>
<name>C0EFY5_9FIRM</name>
<dbReference type="HAMAP" id="MF_00073">
    <property type="entry name" value="NusB"/>
    <property type="match status" value="1"/>
</dbReference>
<keyword evidence="9" id="KW-1185">Reference proteome</keyword>
<evidence type="ECO:0000256" key="6">
    <source>
        <dbReference type="HAMAP-Rule" id="MF_00073"/>
    </source>
</evidence>
<dbReference type="GO" id="GO:0006353">
    <property type="term" value="P:DNA-templated transcription termination"/>
    <property type="evidence" value="ECO:0007669"/>
    <property type="project" value="UniProtKB-UniRule"/>
</dbReference>
<dbReference type="PANTHER" id="PTHR11078:SF3">
    <property type="entry name" value="ANTITERMINATION NUSB DOMAIN-CONTAINING PROTEIN"/>
    <property type="match status" value="1"/>
</dbReference>
<evidence type="ECO:0000256" key="2">
    <source>
        <dbReference type="ARBA" id="ARBA00022814"/>
    </source>
</evidence>
<dbReference type="Pfam" id="PF01029">
    <property type="entry name" value="NusB"/>
    <property type="match status" value="1"/>
</dbReference>
<dbReference type="InterPro" id="IPR035926">
    <property type="entry name" value="NusB-like_sf"/>
</dbReference>
<dbReference type="AlphaFoldDB" id="C0EFY5"/>
<evidence type="ECO:0000313" key="8">
    <source>
        <dbReference type="EMBL" id="EEG29596.1"/>
    </source>
</evidence>
<comment type="function">
    <text evidence="6">Involved in transcription antitermination. Required for transcription of ribosomal RNA (rRNA) genes. Binds specifically to the boxA antiterminator sequence of the ribosomal RNA (rrn) operons.</text>
</comment>
<evidence type="ECO:0000259" key="7">
    <source>
        <dbReference type="Pfam" id="PF01029"/>
    </source>
</evidence>
<dbReference type="InterPro" id="IPR006027">
    <property type="entry name" value="NusB_RsmB_TIM44"/>
</dbReference>
<dbReference type="InterPro" id="IPR011605">
    <property type="entry name" value="NusB_fam"/>
</dbReference>
<reference evidence="8 9" key="2">
    <citation type="submission" date="2009-02" db="EMBL/GenBank/DDBJ databases">
        <title>Draft genome sequence of Clostridium methylpentosum (DSM 5476).</title>
        <authorList>
            <person name="Sudarsanam P."/>
            <person name="Ley R."/>
            <person name="Guruge J."/>
            <person name="Turnbaugh P.J."/>
            <person name="Mahowald M."/>
            <person name="Liep D."/>
            <person name="Gordon J."/>
        </authorList>
    </citation>
    <scope>NUCLEOTIDE SEQUENCE [LARGE SCALE GENOMIC DNA]</scope>
    <source>
        <strain evidence="8 9">DSM 5476</strain>
    </source>
</reference>
<gene>
    <name evidence="6 8" type="primary">nusB</name>
    <name evidence="8" type="ORF">CLOSTMETH_02777</name>
</gene>
<evidence type="ECO:0000256" key="5">
    <source>
        <dbReference type="ARBA" id="ARBA00023163"/>
    </source>
</evidence>
<reference evidence="8 9" key="1">
    <citation type="submission" date="2009-01" db="EMBL/GenBank/DDBJ databases">
        <authorList>
            <person name="Fulton L."/>
            <person name="Clifton S."/>
            <person name="Fulton B."/>
            <person name="Xu J."/>
            <person name="Minx P."/>
            <person name="Pepin K.H."/>
            <person name="Johnson M."/>
            <person name="Bhonagiri V."/>
            <person name="Nash W.E."/>
            <person name="Mardis E.R."/>
            <person name="Wilson R.K."/>
        </authorList>
    </citation>
    <scope>NUCLEOTIDE SEQUENCE [LARGE SCALE GENOMIC DNA]</scope>
    <source>
        <strain evidence="8 9">DSM 5476</strain>
    </source>
</reference>
<proteinExistence type="inferred from homology"/>
<evidence type="ECO:0000256" key="3">
    <source>
        <dbReference type="ARBA" id="ARBA00022884"/>
    </source>
</evidence>
<feature type="domain" description="NusB/RsmB/TIM44" evidence="7">
    <location>
        <begin position="5"/>
        <end position="128"/>
    </location>
</feature>